<keyword evidence="1" id="KW-1133">Transmembrane helix</keyword>
<name>A0A7H0SQX8_9CORY</name>
<dbReference type="KEGG" id="cpoy:GP475_10165"/>
<dbReference type="Proteomes" id="UP000516320">
    <property type="component" value="Chromosome"/>
</dbReference>
<feature type="transmembrane region" description="Helical" evidence="1">
    <location>
        <begin position="7"/>
        <end position="30"/>
    </location>
</feature>
<dbReference type="Pfam" id="PF11209">
    <property type="entry name" value="LmeA"/>
    <property type="match status" value="1"/>
</dbReference>
<organism evidence="2 3">
    <name type="scientific">Corynebacterium poyangense</name>
    <dbReference type="NCBI Taxonomy" id="2684405"/>
    <lineage>
        <taxon>Bacteria</taxon>
        <taxon>Bacillati</taxon>
        <taxon>Actinomycetota</taxon>
        <taxon>Actinomycetes</taxon>
        <taxon>Mycobacteriales</taxon>
        <taxon>Corynebacteriaceae</taxon>
        <taxon>Corynebacterium</taxon>
    </lineage>
</organism>
<gene>
    <name evidence="2" type="ORF">GP475_10165</name>
</gene>
<dbReference type="RefSeq" id="WP_187974262.1">
    <property type="nucleotide sequence ID" value="NZ_CP046884.1"/>
</dbReference>
<accession>A0A7H0SQX8</accession>
<keyword evidence="3" id="KW-1185">Reference proteome</keyword>
<reference evidence="2 3" key="1">
    <citation type="submission" date="2019-12" db="EMBL/GenBank/DDBJ databases">
        <title>Corynebacterium sp. nov., isolated from feces of the Anser Albifrons in China.</title>
        <authorList>
            <person name="Liu Q."/>
        </authorList>
    </citation>
    <scope>NUCLEOTIDE SEQUENCE [LARGE SCALE GENOMIC DNA]</scope>
    <source>
        <strain evidence="2 3">4H37-19</strain>
    </source>
</reference>
<evidence type="ECO:0000313" key="2">
    <source>
        <dbReference type="EMBL" id="QNQ90953.1"/>
    </source>
</evidence>
<proteinExistence type="predicted"/>
<dbReference type="InterPro" id="IPR021373">
    <property type="entry name" value="DUF2993"/>
</dbReference>
<evidence type="ECO:0000313" key="3">
    <source>
        <dbReference type="Proteomes" id="UP000516320"/>
    </source>
</evidence>
<dbReference type="EMBL" id="CP046884">
    <property type="protein sequence ID" value="QNQ90953.1"/>
    <property type="molecule type" value="Genomic_DNA"/>
</dbReference>
<dbReference type="AlphaFoldDB" id="A0A7H0SQX8"/>
<keyword evidence="1" id="KW-0472">Membrane</keyword>
<sequence length="250" mass="26809">MNIPRRLIFSVVSIVLVVGLVLLVDLGLAIRAERKTAQEVRSIAGLATDPRVSIGGFPYLLSALTGEVSGISAVAFDVDVPEFGMLNASTSYSTVEITPSQLISGDFSSAVAELFSRTLSLDGVALGNQLNITNLEIANPYDISPGGGVASEVQLSGTPVGFDKPVTVVAALRLNGPWFHLIPRQVISAPEGREKDALAAFQWDLDTRRLPLAQQAEAVYVRGGSIYFETQRRNVQVQVDDLSPIKKVNF</sequence>
<protein>
    <submittedName>
        <fullName evidence="2">DUF2993 domain-containing protein</fullName>
    </submittedName>
</protein>
<evidence type="ECO:0000256" key="1">
    <source>
        <dbReference type="SAM" id="Phobius"/>
    </source>
</evidence>
<keyword evidence="1" id="KW-0812">Transmembrane</keyword>